<dbReference type="Gene3D" id="3.30.1360.60">
    <property type="entry name" value="Glucose permease domain IIB"/>
    <property type="match status" value="1"/>
</dbReference>
<dbReference type="CDD" id="cd00212">
    <property type="entry name" value="PTS_IIB_glc"/>
    <property type="match status" value="1"/>
</dbReference>
<keyword evidence="1" id="KW-0813">Transport</keyword>
<name>A0ABY7LYH4_STRAY</name>
<dbReference type="Pfam" id="PF00367">
    <property type="entry name" value="PTS_EIIB"/>
    <property type="match status" value="1"/>
</dbReference>
<keyword evidence="5" id="KW-0418">Kinase</keyword>
<evidence type="ECO:0000256" key="3">
    <source>
        <dbReference type="ARBA" id="ARBA00022679"/>
    </source>
</evidence>
<dbReference type="InterPro" id="IPR036878">
    <property type="entry name" value="Glu_permease_IIB"/>
</dbReference>
<dbReference type="GeneID" id="99637214"/>
<dbReference type="GO" id="GO:0016740">
    <property type="term" value="F:transferase activity"/>
    <property type="evidence" value="ECO:0007669"/>
    <property type="project" value="UniProtKB-KW"/>
</dbReference>
<dbReference type="InterPro" id="IPR001996">
    <property type="entry name" value="PTS_IIB_1"/>
</dbReference>
<evidence type="ECO:0000256" key="5">
    <source>
        <dbReference type="ARBA" id="ARBA00022777"/>
    </source>
</evidence>
<dbReference type="PANTHER" id="PTHR30175:SF7">
    <property type="entry name" value="NEGATIVE REGULATOR OF SACY ACTIVITY"/>
    <property type="match status" value="1"/>
</dbReference>
<keyword evidence="4" id="KW-0598">Phosphotransferase system</keyword>
<evidence type="ECO:0000313" key="10">
    <source>
        <dbReference type="Proteomes" id="UP001212085"/>
    </source>
</evidence>
<dbReference type="NCBIfam" id="TIGR00826">
    <property type="entry name" value="EIIB_glc"/>
    <property type="match status" value="1"/>
</dbReference>
<keyword evidence="10" id="KW-1185">Reference proteome</keyword>
<dbReference type="Proteomes" id="UP001212085">
    <property type="component" value="Chromosome"/>
</dbReference>
<evidence type="ECO:0000256" key="6">
    <source>
        <dbReference type="PROSITE-ProRule" id="PRU00421"/>
    </source>
</evidence>
<reference evidence="9 10" key="1">
    <citation type="submission" date="2022-12" db="EMBL/GenBank/DDBJ databases">
        <title>Streptococcus alactolyticus LGM, complete genome.</title>
        <authorList>
            <person name="Liu Z."/>
            <person name="Mu C."/>
            <person name="Zhu W."/>
        </authorList>
    </citation>
    <scope>NUCLEOTIDE SEQUENCE [LARGE SCALE GENOMIC DNA]</scope>
    <source>
        <strain evidence="9 10">LGM</strain>
    </source>
</reference>
<dbReference type="InterPro" id="IPR050558">
    <property type="entry name" value="PTS_Sugar-Specific_Components"/>
</dbReference>
<feature type="active site" description="Phosphocysteine intermediate; for EIIB activity" evidence="6">
    <location>
        <position position="28"/>
    </location>
</feature>
<keyword evidence="2" id="KW-0762">Sugar transport</keyword>
<evidence type="ECO:0000256" key="7">
    <source>
        <dbReference type="SAM" id="Phobius"/>
    </source>
</evidence>
<keyword evidence="7" id="KW-1133">Transmembrane helix</keyword>
<feature type="transmembrane region" description="Helical" evidence="7">
    <location>
        <begin position="139"/>
        <end position="163"/>
    </location>
</feature>
<keyword evidence="7" id="KW-0472">Membrane</keyword>
<evidence type="ECO:0000259" key="8">
    <source>
        <dbReference type="PROSITE" id="PS51098"/>
    </source>
</evidence>
<proteinExistence type="predicted"/>
<organism evidence="9 10">
    <name type="scientific">Streptococcus alactolyticus</name>
    <dbReference type="NCBI Taxonomy" id="29389"/>
    <lineage>
        <taxon>Bacteria</taxon>
        <taxon>Bacillati</taxon>
        <taxon>Bacillota</taxon>
        <taxon>Bacilli</taxon>
        <taxon>Lactobacillales</taxon>
        <taxon>Streptococcaceae</taxon>
        <taxon>Streptococcus</taxon>
    </lineage>
</organism>
<evidence type="ECO:0000256" key="2">
    <source>
        <dbReference type="ARBA" id="ARBA00022597"/>
    </source>
</evidence>
<gene>
    <name evidence="9" type="ORF">O6R09_01360</name>
</gene>
<dbReference type="PROSITE" id="PS51098">
    <property type="entry name" value="PTS_EIIB_TYPE_1"/>
    <property type="match status" value="1"/>
</dbReference>
<dbReference type="RefSeq" id="WP_235300389.1">
    <property type="nucleotide sequence ID" value="NZ_CP114883.1"/>
</dbReference>
<keyword evidence="7" id="KW-0812">Transmembrane</keyword>
<evidence type="ECO:0000313" key="9">
    <source>
        <dbReference type="EMBL" id="WBB06623.1"/>
    </source>
</evidence>
<feature type="domain" description="PTS EIIB type-1" evidence="8">
    <location>
        <begin position="6"/>
        <end position="89"/>
    </location>
</feature>
<evidence type="ECO:0000256" key="4">
    <source>
        <dbReference type="ARBA" id="ARBA00022683"/>
    </source>
</evidence>
<dbReference type="InterPro" id="IPR018113">
    <property type="entry name" value="PTrfase_EIIB_Cys"/>
</dbReference>
<dbReference type="PANTHER" id="PTHR30175">
    <property type="entry name" value="PHOSPHOTRANSFERASE SYSTEM TRANSPORT PROTEIN"/>
    <property type="match status" value="1"/>
</dbReference>
<keyword evidence="3 9" id="KW-0808">Transferase</keyword>
<accession>A0ABY7LYH4</accession>
<dbReference type="SUPFAM" id="SSF55604">
    <property type="entry name" value="Glucose permease domain IIB"/>
    <property type="match status" value="1"/>
</dbReference>
<evidence type="ECO:0000256" key="1">
    <source>
        <dbReference type="ARBA" id="ARBA00022448"/>
    </source>
</evidence>
<dbReference type="EMBL" id="CP114883">
    <property type="protein sequence ID" value="WBB06623.1"/>
    <property type="molecule type" value="Genomic_DNA"/>
</dbReference>
<dbReference type="PROSITE" id="PS01035">
    <property type="entry name" value="PTS_EIIB_TYPE_1_CYS"/>
    <property type="match status" value="1"/>
</dbReference>
<dbReference type="EC" id="2.7.1.-" evidence="9"/>
<protein>
    <submittedName>
        <fullName evidence="9">Glucose PTS transporter subunit EIIB</fullName>
        <ecNumber evidence="9">2.7.1.-</ecNumber>
    </submittedName>
</protein>
<feature type="transmembrane region" description="Helical" evidence="7">
    <location>
        <begin position="113"/>
        <end position="133"/>
    </location>
</feature>
<sequence length="167" mass="18504">MTNNKYHDIASEILEIVGPDNIVSAIHCATRLRLIVKDKDKIDTKAIEKVDEVKGTFFNSGQYQIILGTGIVNKVFEELEAMNVSTIDKSQQDEYVKSQEKGIKALMRTLGDIVVPIVHWLETILIAVTQAVMNIPFGIGGFFVGATYPLAVITGLHHMYVVIETSL</sequence>